<dbReference type="AlphaFoldDB" id="A0A1W1BRI3"/>
<sequence>MLIKDIFTSQLNLSSEILTTTQEDNAFIRCCDLFFGSVKTTHKIEKDLFISLDLKINSKILNDELLLGIGTFKIVRIVDGVDFVYIKVAPLDYANFKIDIDYREDFRMVCDYLIKEISISNLDILKGIGVDQTELPNQQYQEIKEALVRKYNTETGVTVIGKLVE</sequence>
<protein>
    <submittedName>
        <fullName evidence="1">Uncharacterized protein</fullName>
    </submittedName>
</protein>
<proteinExistence type="predicted"/>
<accession>A0A1W1BRI3</accession>
<organism evidence="1">
    <name type="scientific">hydrothermal vent metagenome</name>
    <dbReference type="NCBI Taxonomy" id="652676"/>
    <lineage>
        <taxon>unclassified sequences</taxon>
        <taxon>metagenomes</taxon>
        <taxon>ecological metagenomes</taxon>
    </lineage>
</organism>
<gene>
    <name evidence="1" type="ORF">MNB_SUP05-5-911</name>
</gene>
<reference evidence="1" key="1">
    <citation type="submission" date="2016-10" db="EMBL/GenBank/DDBJ databases">
        <authorList>
            <person name="de Groot N.N."/>
        </authorList>
    </citation>
    <scope>NUCLEOTIDE SEQUENCE</scope>
</reference>
<dbReference type="EMBL" id="FPHJ01000015">
    <property type="protein sequence ID" value="SFV56123.1"/>
    <property type="molecule type" value="Genomic_DNA"/>
</dbReference>
<evidence type="ECO:0000313" key="1">
    <source>
        <dbReference type="EMBL" id="SFV56123.1"/>
    </source>
</evidence>
<name>A0A1W1BRI3_9ZZZZ</name>